<feature type="transmembrane region" description="Helical" evidence="6">
    <location>
        <begin position="130"/>
        <end position="150"/>
    </location>
</feature>
<dbReference type="InterPro" id="IPR036407">
    <property type="entry name" value="DM_DNA-bd_sf"/>
</dbReference>
<evidence type="ECO:0000256" key="4">
    <source>
        <dbReference type="ARBA" id="ARBA00023242"/>
    </source>
</evidence>
<dbReference type="Proteomes" id="UP000324222">
    <property type="component" value="Unassembled WGS sequence"/>
</dbReference>
<accession>A0A5B7DUC5</accession>
<evidence type="ECO:0000256" key="2">
    <source>
        <dbReference type="ARBA" id="ARBA00022833"/>
    </source>
</evidence>
<protein>
    <recommendedName>
        <fullName evidence="7">DM domain-containing protein</fullName>
    </recommendedName>
</protein>
<evidence type="ECO:0000256" key="1">
    <source>
        <dbReference type="ARBA" id="ARBA00022723"/>
    </source>
</evidence>
<comment type="caution">
    <text evidence="8">The sequence shown here is derived from an EMBL/GenBank/DDBJ whole genome shotgun (WGS) entry which is preliminary data.</text>
</comment>
<keyword evidence="6" id="KW-0812">Transmembrane</keyword>
<keyword evidence="4" id="KW-0539">Nucleus</keyword>
<keyword evidence="2" id="KW-0862">Zinc</keyword>
<name>A0A5B7DUC5_PORTR</name>
<evidence type="ECO:0000256" key="3">
    <source>
        <dbReference type="ARBA" id="ARBA00023125"/>
    </source>
</evidence>
<dbReference type="Gene3D" id="4.10.1040.10">
    <property type="entry name" value="DM DNA-binding domain"/>
    <property type="match status" value="1"/>
</dbReference>
<keyword evidence="3" id="KW-0238">DNA-binding</keyword>
<keyword evidence="9" id="KW-1185">Reference proteome</keyword>
<evidence type="ECO:0000259" key="7">
    <source>
        <dbReference type="SMART" id="SM00301"/>
    </source>
</evidence>
<keyword evidence="6" id="KW-0472">Membrane</keyword>
<sequence length="156" mass="17466">MTTKKNKKGLRGSKEAGAMKTTRCCTICKNHGQKVSITSHVCPFTECQCSLCQLTRLSRRVMCHQQRFWRHKKLDNKGSSTPDDGAETAAHSPEAGQVEEATEAKVAKQKRTKRDVAVSYRRRRTRRTKVRLTLVAMDLFTPGAMLGKTFPVVEAG</sequence>
<dbReference type="SMART" id="SM00301">
    <property type="entry name" value="DM"/>
    <property type="match status" value="1"/>
</dbReference>
<feature type="domain" description="DM" evidence="7">
    <location>
        <begin position="21"/>
        <end position="72"/>
    </location>
</feature>
<dbReference type="GO" id="GO:0046872">
    <property type="term" value="F:metal ion binding"/>
    <property type="evidence" value="ECO:0007669"/>
    <property type="project" value="UniProtKB-KW"/>
</dbReference>
<keyword evidence="6" id="KW-1133">Transmembrane helix</keyword>
<organism evidence="8 9">
    <name type="scientific">Portunus trituberculatus</name>
    <name type="common">Swimming crab</name>
    <name type="synonym">Neptunus trituberculatus</name>
    <dbReference type="NCBI Taxonomy" id="210409"/>
    <lineage>
        <taxon>Eukaryota</taxon>
        <taxon>Metazoa</taxon>
        <taxon>Ecdysozoa</taxon>
        <taxon>Arthropoda</taxon>
        <taxon>Crustacea</taxon>
        <taxon>Multicrustacea</taxon>
        <taxon>Malacostraca</taxon>
        <taxon>Eumalacostraca</taxon>
        <taxon>Eucarida</taxon>
        <taxon>Decapoda</taxon>
        <taxon>Pleocyemata</taxon>
        <taxon>Brachyura</taxon>
        <taxon>Eubrachyura</taxon>
        <taxon>Portunoidea</taxon>
        <taxon>Portunidae</taxon>
        <taxon>Portuninae</taxon>
        <taxon>Portunus</taxon>
    </lineage>
</organism>
<evidence type="ECO:0000256" key="6">
    <source>
        <dbReference type="SAM" id="Phobius"/>
    </source>
</evidence>
<dbReference type="GO" id="GO:0006355">
    <property type="term" value="P:regulation of DNA-templated transcription"/>
    <property type="evidence" value="ECO:0007669"/>
    <property type="project" value="InterPro"/>
</dbReference>
<proteinExistence type="predicted"/>
<keyword evidence="1" id="KW-0479">Metal-binding</keyword>
<dbReference type="GO" id="GO:0043565">
    <property type="term" value="F:sequence-specific DNA binding"/>
    <property type="evidence" value="ECO:0007669"/>
    <property type="project" value="InterPro"/>
</dbReference>
<gene>
    <name evidence="8" type="ORF">E2C01_017659</name>
</gene>
<dbReference type="OrthoDB" id="6368848at2759"/>
<dbReference type="SUPFAM" id="SSF82927">
    <property type="entry name" value="Cysteine-rich DNA binding domain, (DM domain)"/>
    <property type="match status" value="1"/>
</dbReference>
<dbReference type="AlphaFoldDB" id="A0A5B7DUC5"/>
<evidence type="ECO:0000256" key="5">
    <source>
        <dbReference type="SAM" id="MobiDB-lite"/>
    </source>
</evidence>
<dbReference type="EMBL" id="VSRR010001346">
    <property type="protein sequence ID" value="MPC24573.1"/>
    <property type="molecule type" value="Genomic_DNA"/>
</dbReference>
<feature type="region of interest" description="Disordered" evidence="5">
    <location>
        <begin position="72"/>
        <end position="122"/>
    </location>
</feature>
<dbReference type="InterPro" id="IPR001275">
    <property type="entry name" value="DM_DNA-bd"/>
</dbReference>
<evidence type="ECO:0000313" key="8">
    <source>
        <dbReference type="EMBL" id="MPC24573.1"/>
    </source>
</evidence>
<reference evidence="8 9" key="1">
    <citation type="submission" date="2019-05" db="EMBL/GenBank/DDBJ databases">
        <title>Another draft genome of Portunus trituberculatus and its Hox gene families provides insights of decapod evolution.</title>
        <authorList>
            <person name="Jeong J.-H."/>
            <person name="Song I."/>
            <person name="Kim S."/>
            <person name="Choi T."/>
            <person name="Kim D."/>
            <person name="Ryu S."/>
            <person name="Kim W."/>
        </authorList>
    </citation>
    <scope>NUCLEOTIDE SEQUENCE [LARGE SCALE GENOMIC DNA]</scope>
    <source>
        <tissue evidence="8">Muscle</tissue>
    </source>
</reference>
<evidence type="ECO:0000313" key="9">
    <source>
        <dbReference type="Proteomes" id="UP000324222"/>
    </source>
</evidence>